<gene>
    <name evidence="3" type="primary">PLEST006553</name>
    <name evidence="3" type="ORF">PLESTB_000218700</name>
</gene>
<feature type="transmembrane region" description="Helical" evidence="2">
    <location>
        <begin position="204"/>
        <end position="225"/>
    </location>
</feature>
<comment type="caution">
    <text evidence="3">The sequence shown here is derived from an EMBL/GenBank/DDBJ whole genome shotgun (WGS) entry which is preliminary data.</text>
</comment>
<reference evidence="3 4" key="1">
    <citation type="journal article" date="2023" name="Commun. Biol.">
        <title>Reorganization of the ancestral sex-determining regions during the evolution of trioecy in Pleodorina starrii.</title>
        <authorList>
            <person name="Takahashi K."/>
            <person name="Suzuki S."/>
            <person name="Kawai-Toyooka H."/>
            <person name="Yamamoto K."/>
            <person name="Hamaji T."/>
            <person name="Ootsuki R."/>
            <person name="Yamaguchi H."/>
            <person name="Kawachi M."/>
            <person name="Higashiyama T."/>
            <person name="Nozaki H."/>
        </authorList>
    </citation>
    <scope>NUCLEOTIDE SEQUENCE [LARGE SCALE GENOMIC DNA]</scope>
    <source>
        <strain evidence="3 4">NIES-4479</strain>
    </source>
</reference>
<dbReference type="EMBL" id="BRXU01000002">
    <property type="protein sequence ID" value="GLC49433.1"/>
    <property type="molecule type" value="Genomic_DNA"/>
</dbReference>
<organism evidence="3 4">
    <name type="scientific">Pleodorina starrii</name>
    <dbReference type="NCBI Taxonomy" id="330485"/>
    <lineage>
        <taxon>Eukaryota</taxon>
        <taxon>Viridiplantae</taxon>
        <taxon>Chlorophyta</taxon>
        <taxon>core chlorophytes</taxon>
        <taxon>Chlorophyceae</taxon>
        <taxon>CS clade</taxon>
        <taxon>Chlamydomonadales</taxon>
        <taxon>Volvocaceae</taxon>
        <taxon>Pleodorina</taxon>
    </lineage>
</organism>
<feature type="transmembrane region" description="Helical" evidence="2">
    <location>
        <begin position="237"/>
        <end position="259"/>
    </location>
</feature>
<evidence type="ECO:0000256" key="1">
    <source>
        <dbReference type="SAM" id="MobiDB-lite"/>
    </source>
</evidence>
<proteinExistence type="predicted"/>
<keyword evidence="4" id="KW-1185">Reference proteome</keyword>
<dbReference type="AlphaFoldDB" id="A0A9W6BCX3"/>
<feature type="compositionally biased region" description="Pro residues" evidence="1">
    <location>
        <begin position="149"/>
        <end position="159"/>
    </location>
</feature>
<feature type="region of interest" description="Disordered" evidence="1">
    <location>
        <begin position="1"/>
        <end position="167"/>
    </location>
</feature>
<feature type="compositionally biased region" description="Low complexity" evidence="1">
    <location>
        <begin position="42"/>
        <end position="91"/>
    </location>
</feature>
<name>A0A9W6BCX3_9CHLO</name>
<evidence type="ECO:0000313" key="3">
    <source>
        <dbReference type="EMBL" id="GLC49433.1"/>
    </source>
</evidence>
<feature type="transmembrane region" description="Helical" evidence="2">
    <location>
        <begin position="294"/>
        <end position="311"/>
    </location>
</feature>
<protein>
    <submittedName>
        <fullName evidence="3">Uncharacterized protein</fullName>
    </submittedName>
</protein>
<accession>A0A9W6BCX3</accession>
<feature type="transmembrane region" description="Helical" evidence="2">
    <location>
        <begin position="375"/>
        <end position="398"/>
    </location>
</feature>
<evidence type="ECO:0000313" key="4">
    <source>
        <dbReference type="Proteomes" id="UP001165080"/>
    </source>
</evidence>
<keyword evidence="2" id="KW-0812">Transmembrane</keyword>
<keyword evidence="2" id="KW-1133">Transmembrane helix</keyword>
<dbReference type="Proteomes" id="UP001165080">
    <property type="component" value="Unassembled WGS sequence"/>
</dbReference>
<keyword evidence="2" id="KW-0472">Membrane</keyword>
<evidence type="ECO:0000256" key="2">
    <source>
        <dbReference type="SAM" id="Phobius"/>
    </source>
</evidence>
<sequence length="506" mass="53798">MTKGPDAPSAPRLLGPSEPAAATEPSVHLPLPPRLPEPPARHPTSSATPSTSASESCTPPSTSSRTEPSTAGPASPSHSPSSEPPSTCSRSPHSHVHGRPEQPSSSGATADGTHRKQQPRMKKQLPNSGDHPASIAQQHQQQGNAGPVPAAPAHPPPPAAGRSAAGPSTGTGFCLGSSFRRVRDVHSALGALASQPVELLDSLGVLYTLFSALLNGLFIVQAFVTRPRQHGYWDNSLLQLLVIWTEFLLWFGFAAQVLISCAGVACYRRHCKAPDSSSLAAHGLFVNLRRLGRYLGLASSFSALGFLKLLAPGHALSMMRLLKSQLRWTTSSSGEGAASSPKEMKIDLQQMGLGLGCSFRLGGAAVLIWQCLSTLAYSVAYVSASVFFAGLGAVSLYVKVSQLGDVISVPPGSWRWGQWFRFGQFLLNVVGLTGAPPSRDVANFLFSGPDNCMSREERKAMAECERHVVVVSYWRAGVWAALVKQGVVWQQKNLSSAFIYDEEAAQ</sequence>